<feature type="compositionally biased region" description="Polar residues" evidence="1">
    <location>
        <begin position="53"/>
        <end position="77"/>
    </location>
</feature>
<sequence>KISYPETVPVSHFDHSSCTATGCNISEPENKSNFSSVGESSSGISSKLRHNTTCHFGNSVKQSEITDSNQTNFSETGTLVLREHA</sequence>
<feature type="compositionally biased region" description="Low complexity" evidence="1">
    <location>
        <begin position="32"/>
        <end position="46"/>
    </location>
</feature>
<feature type="region of interest" description="Disordered" evidence="1">
    <location>
        <begin position="26"/>
        <end position="85"/>
    </location>
</feature>
<reference evidence="2" key="1">
    <citation type="submission" date="2014-12" db="EMBL/GenBank/DDBJ databases">
        <title>Insight into the proteome of Arion vulgaris.</title>
        <authorList>
            <person name="Aradska J."/>
            <person name="Bulat T."/>
            <person name="Smidak R."/>
            <person name="Sarate P."/>
            <person name="Gangsoo J."/>
            <person name="Sialana F."/>
            <person name="Bilban M."/>
            <person name="Lubec G."/>
        </authorList>
    </citation>
    <scope>NUCLEOTIDE SEQUENCE</scope>
    <source>
        <tissue evidence="2">Skin</tissue>
    </source>
</reference>
<name>A0A0B6YFA1_9EUPU</name>
<dbReference type="EMBL" id="HACG01007340">
    <property type="protein sequence ID" value="CEK54205.1"/>
    <property type="molecule type" value="Transcribed_RNA"/>
</dbReference>
<evidence type="ECO:0000256" key="1">
    <source>
        <dbReference type="SAM" id="MobiDB-lite"/>
    </source>
</evidence>
<feature type="non-terminal residue" evidence="2">
    <location>
        <position position="85"/>
    </location>
</feature>
<gene>
    <name evidence="2" type="primary">ORF22203</name>
</gene>
<accession>A0A0B6YFA1</accession>
<organism evidence="2">
    <name type="scientific">Arion vulgaris</name>
    <dbReference type="NCBI Taxonomy" id="1028688"/>
    <lineage>
        <taxon>Eukaryota</taxon>
        <taxon>Metazoa</taxon>
        <taxon>Spiralia</taxon>
        <taxon>Lophotrochozoa</taxon>
        <taxon>Mollusca</taxon>
        <taxon>Gastropoda</taxon>
        <taxon>Heterobranchia</taxon>
        <taxon>Euthyneura</taxon>
        <taxon>Panpulmonata</taxon>
        <taxon>Eupulmonata</taxon>
        <taxon>Stylommatophora</taxon>
        <taxon>Helicina</taxon>
        <taxon>Arionoidea</taxon>
        <taxon>Arionidae</taxon>
        <taxon>Arion</taxon>
    </lineage>
</organism>
<feature type="non-terminal residue" evidence="2">
    <location>
        <position position="1"/>
    </location>
</feature>
<protein>
    <submittedName>
        <fullName evidence="2">Uncharacterized protein</fullName>
    </submittedName>
</protein>
<evidence type="ECO:0000313" key="2">
    <source>
        <dbReference type="EMBL" id="CEK54205.1"/>
    </source>
</evidence>
<dbReference type="AlphaFoldDB" id="A0A0B6YFA1"/>
<proteinExistence type="predicted"/>